<feature type="transmembrane region" description="Helical" evidence="1">
    <location>
        <begin position="63"/>
        <end position="90"/>
    </location>
</feature>
<evidence type="ECO:0000313" key="4">
    <source>
        <dbReference type="Proteomes" id="UP000183190"/>
    </source>
</evidence>
<name>A0A1H6L7B4_RUMFL</name>
<dbReference type="GO" id="GO:0005886">
    <property type="term" value="C:plasma membrane"/>
    <property type="evidence" value="ECO:0007669"/>
    <property type="project" value="TreeGrafter"/>
</dbReference>
<keyword evidence="1" id="KW-0812">Transmembrane</keyword>
<gene>
    <name evidence="3" type="ORF">SAMN02910265_02892</name>
</gene>
<evidence type="ECO:0000259" key="2">
    <source>
        <dbReference type="Pfam" id="PF02698"/>
    </source>
</evidence>
<proteinExistence type="predicted"/>
<evidence type="ECO:0000313" key="3">
    <source>
        <dbReference type="EMBL" id="SEH82105.1"/>
    </source>
</evidence>
<dbReference type="GO" id="GO:0043164">
    <property type="term" value="P:Gram-negative-bacterium-type cell wall biogenesis"/>
    <property type="evidence" value="ECO:0007669"/>
    <property type="project" value="TreeGrafter"/>
</dbReference>
<organism evidence="3 4">
    <name type="scientific">Ruminococcus flavefaciens</name>
    <dbReference type="NCBI Taxonomy" id="1265"/>
    <lineage>
        <taxon>Bacteria</taxon>
        <taxon>Bacillati</taxon>
        <taxon>Bacillota</taxon>
        <taxon>Clostridia</taxon>
        <taxon>Eubacteriales</taxon>
        <taxon>Oscillospiraceae</taxon>
        <taxon>Ruminococcus</taxon>
    </lineage>
</organism>
<dbReference type="Gene3D" id="3.40.50.620">
    <property type="entry name" value="HUPs"/>
    <property type="match status" value="1"/>
</dbReference>
<dbReference type="Proteomes" id="UP000183190">
    <property type="component" value="Unassembled WGS sequence"/>
</dbReference>
<reference evidence="3 4" key="1">
    <citation type="submission" date="2016-10" db="EMBL/GenBank/DDBJ databases">
        <authorList>
            <person name="de Groot N.N."/>
        </authorList>
    </citation>
    <scope>NUCLEOTIDE SEQUENCE [LARGE SCALE GENOMIC DNA]</scope>
    <source>
        <strain evidence="3 4">YAD2003</strain>
    </source>
</reference>
<dbReference type="Pfam" id="PF02698">
    <property type="entry name" value="DUF218"/>
    <property type="match status" value="1"/>
</dbReference>
<evidence type="ECO:0000256" key="1">
    <source>
        <dbReference type="SAM" id="Phobius"/>
    </source>
</evidence>
<dbReference type="PANTHER" id="PTHR30336">
    <property type="entry name" value="INNER MEMBRANE PROTEIN, PROBABLE PERMEASE"/>
    <property type="match status" value="1"/>
</dbReference>
<dbReference type="GO" id="GO:0000270">
    <property type="term" value="P:peptidoglycan metabolic process"/>
    <property type="evidence" value="ECO:0007669"/>
    <property type="project" value="TreeGrafter"/>
</dbReference>
<protein>
    <submittedName>
        <fullName evidence="3">Uncharacterized SAM-binding protein YcdF, DUF218 family</fullName>
    </submittedName>
</protein>
<dbReference type="InterPro" id="IPR003848">
    <property type="entry name" value="DUF218"/>
</dbReference>
<dbReference type="EMBL" id="FNWV01000014">
    <property type="protein sequence ID" value="SEH82105.1"/>
    <property type="molecule type" value="Genomic_DNA"/>
</dbReference>
<dbReference type="InterPro" id="IPR051599">
    <property type="entry name" value="Cell_Envelope_Assoc"/>
</dbReference>
<accession>A0A1H6L7B4</accession>
<dbReference type="InterPro" id="IPR014729">
    <property type="entry name" value="Rossmann-like_a/b/a_fold"/>
</dbReference>
<dbReference type="AlphaFoldDB" id="A0A1H6L7B4"/>
<keyword evidence="1" id="KW-1133">Transmembrane helix</keyword>
<dbReference type="CDD" id="cd06259">
    <property type="entry name" value="YdcF-like"/>
    <property type="match status" value="1"/>
</dbReference>
<feature type="transmembrane region" description="Helical" evidence="1">
    <location>
        <begin position="33"/>
        <end position="51"/>
    </location>
</feature>
<feature type="domain" description="DUF218" evidence="2">
    <location>
        <begin position="103"/>
        <end position="245"/>
    </location>
</feature>
<dbReference type="OrthoDB" id="9782395at2"/>
<dbReference type="PANTHER" id="PTHR30336:SF4">
    <property type="entry name" value="ENVELOPE BIOGENESIS FACTOR ELYC"/>
    <property type="match status" value="1"/>
</dbReference>
<dbReference type="RefSeq" id="WP_074718628.1">
    <property type="nucleotide sequence ID" value="NZ_FNWV01000014.1"/>
</dbReference>
<keyword evidence="1" id="KW-0472">Membrane</keyword>
<sequence>MEIKVIPALLCLALFLIFAMPLGVGIINLGNCAGMGICGMLTLIFIFWGRFSSFAGRCWEKPLGKVILSLISAFAVIGVIIAVVISIFMIRASDNPPKDENTTVVVLGCKVKDGAPSLMLRRRLDAAYEYLSQHEGVFAVVSGGKGDDEVISEAQCMKAWLVEKGIAPERIYMEDRSVNTEENLRFSKEIISAEGLPDKITLITDSYHQLRAEMIAEKQDIKAYNISGYTSWYLVPTYWVREWFGVVYYKIFG</sequence>